<keyword evidence="4" id="KW-0645">Protease</keyword>
<dbReference type="Gene3D" id="1.10.390.10">
    <property type="entry name" value="Neutral Protease Domain 2"/>
    <property type="match status" value="1"/>
</dbReference>
<dbReference type="Proteomes" id="UP000000343">
    <property type="component" value="Chromosome"/>
</dbReference>
<dbReference type="InterPro" id="IPR014782">
    <property type="entry name" value="Peptidase_M1_dom"/>
</dbReference>
<dbReference type="Pfam" id="PF01433">
    <property type="entry name" value="Peptidase_M1"/>
    <property type="match status" value="1"/>
</dbReference>
<keyword evidence="2" id="KW-0732">Signal</keyword>
<reference evidence="5" key="1">
    <citation type="submission" date="2011-01" db="EMBL/GenBank/DDBJ databases">
        <title>Complete sequence of chromosome of Acidobacterium sp. MP5ACTX9.</title>
        <authorList>
            <consortium name="US DOE Joint Genome Institute"/>
            <person name="Lucas S."/>
            <person name="Copeland A."/>
            <person name="Lapidus A."/>
            <person name="Cheng J.-F."/>
            <person name="Goodwin L."/>
            <person name="Pitluck S."/>
            <person name="Teshima H."/>
            <person name="Detter J.C."/>
            <person name="Han C."/>
            <person name="Tapia R."/>
            <person name="Land M."/>
            <person name="Hauser L."/>
            <person name="Kyrpides N."/>
            <person name="Ivanova N."/>
            <person name="Ovchinnikova G."/>
            <person name="Pagani I."/>
            <person name="Rawat S.R."/>
            <person name="Mannisto M."/>
            <person name="Haggblom M.M."/>
            <person name="Woyke T."/>
        </authorList>
    </citation>
    <scope>NUCLEOTIDE SEQUENCE [LARGE SCALE GENOMIC DNA]</scope>
    <source>
        <strain evidence="5">MP5ACTX9</strain>
    </source>
</reference>
<sequence>MKKILSGLAFLLALSSSAQTPAYDPLVTFAPLTLPDPVNAYRSANGAPGPSYWQNRADYELHASIDTAAKVLTGDEVITYTNHSPDALTSLWIQLDQNTYRKDARSAPAAGGRRGIPRTQSTDGDVLDTVEVAGQKADYVVSDTRVQVRLAAPLAHNGVAKVHIKYHFTIPEKWGGRMSWGDAKAGPIFDMAQWYPRMCVFDDLHGWDTQPYLANEFYLEYGNFDYSVTVPAAMVVAGSGELVNPKEVLTPTQLKRLDQARASDKTVMIRTLEEAAAPTGTGTKTWHFKMENTRDVAFSASAVFLWDAARMNLPGGKKSLAMSYYPAESAGEPAWGRSTEYLKDSVERFSARWFPYPWPNAINVAGPSSGMEYPGILFDGIDDKGKVLFFITAHEIGHSWFPMIVGFNERRNAWMDEGFNTFIDIFESDDFSNGVYGPKRDGEYAPGGGHPADEIAKVIADPAAPAILTRADAIKEKYRHPITYFKSAFGLTLLRDDILGPQRFDFAFRKFIADWAYKHPSPSDFFRAMESEGGEDLSYFWRGWYLNNWQLDLAVTKIDPTPTGATVTIENRGQLVLPAVVELTFEDGTKRRVTLPAETWIQKTVYPLAVETTSPLKQAIIDPDHNLPILKR</sequence>
<dbReference type="GO" id="GO:0008237">
    <property type="term" value="F:metallopeptidase activity"/>
    <property type="evidence" value="ECO:0007669"/>
    <property type="project" value="InterPro"/>
</dbReference>
<dbReference type="HOGENOM" id="CLU_015077_0_0_0"/>
<dbReference type="PaxDb" id="1198114-AciX9_0892"/>
<organism evidence="5">
    <name type="scientific">Granulicella tundricola (strain ATCC BAA-1859 / DSM 23138 / MP5ACTX9)</name>
    <dbReference type="NCBI Taxonomy" id="1198114"/>
    <lineage>
        <taxon>Bacteria</taxon>
        <taxon>Pseudomonadati</taxon>
        <taxon>Acidobacteriota</taxon>
        <taxon>Terriglobia</taxon>
        <taxon>Terriglobales</taxon>
        <taxon>Acidobacteriaceae</taxon>
        <taxon>Granulicella</taxon>
    </lineage>
</organism>
<name>E8X1P1_GRATM</name>
<feature type="region of interest" description="Disordered" evidence="1">
    <location>
        <begin position="103"/>
        <end position="123"/>
    </location>
</feature>
<dbReference type="CDD" id="cd09604">
    <property type="entry name" value="M1_APN_like"/>
    <property type="match status" value="1"/>
</dbReference>
<keyword evidence="5" id="KW-1185">Reference proteome</keyword>
<dbReference type="GO" id="GO:0008270">
    <property type="term" value="F:zinc ion binding"/>
    <property type="evidence" value="ECO:0007669"/>
    <property type="project" value="InterPro"/>
</dbReference>
<dbReference type="EMBL" id="CP002480">
    <property type="protein sequence ID" value="ADW67960.1"/>
    <property type="molecule type" value="Genomic_DNA"/>
</dbReference>
<evidence type="ECO:0000256" key="1">
    <source>
        <dbReference type="SAM" id="MobiDB-lite"/>
    </source>
</evidence>
<dbReference type="KEGG" id="acm:AciX9_0892"/>
<evidence type="ECO:0000256" key="2">
    <source>
        <dbReference type="SAM" id="SignalP"/>
    </source>
</evidence>
<keyword evidence="4" id="KW-0031">Aminopeptidase</keyword>
<protein>
    <submittedName>
        <fullName evidence="4">Peptidase M1 membrane alanine aminopeptidase</fullName>
    </submittedName>
</protein>
<accession>E8X1P1</accession>
<evidence type="ECO:0000313" key="5">
    <source>
        <dbReference type="Proteomes" id="UP000000343"/>
    </source>
</evidence>
<proteinExistence type="predicted"/>
<feature type="chain" id="PRO_5003234083" evidence="2">
    <location>
        <begin position="19"/>
        <end position="632"/>
    </location>
</feature>
<dbReference type="AlphaFoldDB" id="E8X1P1"/>
<gene>
    <name evidence="4" type="ordered locus">AciX9_0892</name>
</gene>
<feature type="signal peptide" evidence="2">
    <location>
        <begin position="1"/>
        <end position="18"/>
    </location>
</feature>
<evidence type="ECO:0000313" key="4">
    <source>
        <dbReference type="EMBL" id="ADW67960.1"/>
    </source>
</evidence>
<dbReference type="STRING" id="1198114.AciX9_0892"/>
<dbReference type="SUPFAM" id="SSF55486">
    <property type="entry name" value="Metalloproteases ('zincins'), catalytic domain"/>
    <property type="match status" value="1"/>
</dbReference>
<dbReference type="GO" id="GO:0004177">
    <property type="term" value="F:aminopeptidase activity"/>
    <property type="evidence" value="ECO:0007669"/>
    <property type="project" value="UniProtKB-KW"/>
</dbReference>
<dbReference type="eggNOG" id="COG0308">
    <property type="taxonomic scope" value="Bacteria"/>
</dbReference>
<evidence type="ECO:0000259" key="3">
    <source>
        <dbReference type="Pfam" id="PF01433"/>
    </source>
</evidence>
<feature type="domain" description="Peptidase M1 membrane alanine aminopeptidase" evidence="3">
    <location>
        <begin position="387"/>
        <end position="544"/>
    </location>
</feature>
<dbReference type="InterPro" id="IPR027268">
    <property type="entry name" value="Peptidase_M4/M1_CTD_sf"/>
</dbReference>
<dbReference type="RefSeq" id="WP_013579284.1">
    <property type="nucleotide sequence ID" value="NC_015064.1"/>
</dbReference>
<keyword evidence="4" id="KW-0378">Hydrolase</keyword>